<comment type="caution">
    <text evidence="2">The sequence shown here is derived from an EMBL/GenBank/DDBJ whole genome shotgun (WGS) entry which is preliminary data.</text>
</comment>
<feature type="chain" id="PRO_5042185249" evidence="1">
    <location>
        <begin position="24"/>
        <end position="699"/>
    </location>
</feature>
<sequence length="699" mass="77946">MIKMIALAVAMMLLGMMVVEVRGSAIPEQQMMGPEESRSRKPRGWIKDQLELEAAGLAGNMFDFYRFVHDSKWIGGKTEYSALDEASPYWFNGLVPLAFGLGDDRIEKQVKYYLDYVLDHQQKDGWLGFETTRQTRGIWARCLLLLGLTQYADADPSQTDKIVDAMHRYVVLAHNMLNNNYTGLLVHGNDIFDTAGFGVGRTHEMHIPLQWLYEKYPRNNSQIIWETMELMIKGGEVWGADWRKFWTESGYPRVWSETSPYNMSWVFIHGVNQAQGLRYPLSIYRMTHDEGLKRQTRLAVDLLAKYHKSLAGTIIADEYITDLSPSHGSELCITAEIMFSMAWIYQYLGDNDIADWVEQAAFNALPVSISPDWWSHQYIQQENQPWSRNLTQGSSLWVDVNSYANVFGLEPNYPCCTVNHPQAYPKFLANSFVRTNDSGIAHVFLGPASLTTTLADGNTVSVSVETTYPFGLDINYTISATKPFPFYIRIPTWADTSTSTVTTSTSDGTQVVSPSASGLQKLFIPAGGTNTTATLSLATQPRVVTRADNTAAIYYGALLYSLAITYTETASPPRQYNNLAILPNSTTHAHAHDHVLVPTSPWAIAIDPSQIRVVHKSGDDGRKLASPIWALGAPPVELRVAAVEIDNWPVRLDSPANPPSKPRAGAGKKVFSARFVPYGSAKLHMAELPVLSLAKIDLV</sequence>
<dbReference type="Proteomes" id="UP001283341">
    <property type="component" value="Unassembled WGS sequence"/>
</dbReference>
<evidence type="ECO:0000313" key="3">
    <source>
        <dbReference type="Proteomes" id="UP001283341"/>
    </source>
</evidence>
<protein>
    <submittedName>
        <fullName evidence="2">DUF1680 domain-containing protein</fullName>
    </submittedName>
</protein>
<keyword evidence="1" id="KW-0732">Signal</keyword>
<reference evidence="2" key="2">
    <citation type="submission" date="2023-06" db="EMBL/GenBank/DDBJ databases">
        <authorList>
            <consortium name="Lawrence Berkeley National Laboratory"/>
            <person name="Haridas S."/>
            <person name="Hensen N."/>
            <person name="Bonometti L."/>
            <person name="Westerberg I."/>
            <person name="Brannstrom I.O."/>
            <person name="Guillou S."/>
            <person name="Cros-Aarteil S."/>
            <person name="Calhoun S."/>
            <person name="Kuo A."/>
            <person name="Mondo S."/>
            <person name="Pangilinan J."/>
            <person name="Riley R."/>
            <person name="Labutti K."/>
            <person name="Andreopoulos B."/>
            <person name="Lipzen A."/>
            <person name="Chen C."/>
            <person name="Yanf M."/>
            <person name="Daum C."/>
            <person name="Ng V."/>
            <person name="Clum A."/>
            <person name="Steindorff A."/>
            <person name="Ohm R."/>
            <person name="Martin F."/>
            <person name="Silar P."/>
            <person name="Natvig D."/>
            <person name="Lalanne C."/>
            <person name="Gautier V."/>
            <person name="Ament-Velasquez S.L."/>
            <person name="Kruys A."/>
            <person name="Hutchinson M.I."/>
            <person name="Powell A.J."/>
            <person name="Barry K."/>
            <person name="Miller A.N."/>
            <person name="Grigoriev I.V."/>
            <person name="Debuchy R."/>
            <person name="Gladieux P."/>
            <person name="Thoren M.H."/>
            <person name="Johannesson H."/>
        </authorList>
    </citation>
    <scope>NUCLEOTIDE SEQUENCE</scope>
    <source>
        <strain evidence="2">CBS 118394</strain>
    </source>
</reference>
<evidence type="ECO:0000256" key="1">
    <source>
        <dbReference type="SAM" id="SignalP"/>
    </source>
</evidence>
<organism evidence="2 3">
    <name type="scientific">Apodospora peruviana</name>
    <dbReference type="NCBI Taxonomy" id="516989"/>
    <lineage>
        <taxon>Eukaryota</taxon>
        <taxon>Fungi</taxon>
        <taxon>Dikarya</taxon>
        <taxon>Ascomycota</taxon>
        <taxon>Pezizomycotina</taxon>
        <taxon>Sordariomycetes</taxon>
        <taxon>Sordariomycetidae</taxon>
        <taxon>Sordariales</taxon>
        <taxon>Lasiosphaeriaceae</taxon>
        <taxon>Apodospora</taxon>
    </lineage>
</organism>
<reference evidence="2" key="1">
    <citation type="journal article" date="2023" name="Mol. Phylogenet. Evol.">
        <title>Genome-scale phylogeny and comparative genomics of the fungal order Sordariales.</title>
        <authorList>
            <person name="Hensen N."/>
            <person name="Bonometti L."/>
            <person name="Westerberg I."/>
            <person name="Brannstrom I.O."/>
            <person name="Guillou S."/>
            <person name="Cros-Aarteil S."/>
            <person name="Calhoun S."/>
            <person name="Haridas S."/>
            <person name="Kuo A."/>
            <person name="Mondo S."/>
            <person name="Pangilinan J."/>
            <person name="Riley R."/>
            <person name="LaButti K."/>
            <person name="Andreopoulos B."/>
            <person name="Lipzen A."/>
            <person name="Chen C."/>
            <person name="Yan M."/>
            <person name="Daum C."/>
            <person name="Ng V."/>
            <person name="Clum A."/>
            <person name="Steindorff A."/>
            <person name="Ohm R.A."/>
            <person name="Martin F."/>
            <person name="Silar P."/>
            <person name="Natvig D.O."/>
            <person name="Lalanne C."/>
            <person name="Gautier V."/>
            <person name="Ament-Velasquez S.L."/>
            <person name="Kruys A."/>
            <person name="Hutchinson M.I."/>
            <person name="Powell A.J."/>
            <person name="Barry K."/>
            <person name="Miller A.N."/>
            <person name="Grigoriev I.V."/>
            <person name="Debuchy R."/>
            <person name="Gladieux P."/>
            <person name="Hiltunen Thoren M."/>
            <person name="Johannesson H."/>
        </authorList>
    </citation>
    <scope>NUCLEOTIDE SEQUENCE</scope>
    <source>
        <strain evidence="2">CBS 118394</strain>
    </source>
</reference>
<dbReference type="PANTHER" id="PTHR31151">
    <property type="entry name" value="PROLINE-TRNA LIGASE (DUF1680)"/>
    <property type="match status" value="1"/>
</dbReference>
<evidence type="ECO:0000313" key="2">
    <source>
        <dbReference type="EMBL" id="KAK3322685.1"/>
    </source>
</evidence>
<keyword evidence="3" id="KW-1185">Reference proteome</keyword>
<proteinExistence type="predicted"/>
<dbReference type="AlphaFoldDB" id="A0AAE0M8E0"/>
<gene>
    <name evidence="2" type="ORF">B0H66DRAFT_574781</name>
</gene>
<dbReference type="PANTHER" id="PTHR31151:SF0">
    <property type="entry name" value="PROLINE-TRNA LIGASE (DUF1680)"/>
    <property type="match status" value="1"/>
</dbReference>
<accession>A0AAE0M8E0</accession>
<name>A0AAE0M8E0_9PEZI</name>
<dbReference type="EMBL" id="JAUEDM010000003">
    <property type="protein sequence ID" value="KAK3322685.1"/>
    <property type="molecule type" value="Genomic_DNA"/>
</dbReference>
<feature type="signal peptide" evidence="1">
    <location>
        <begin position="1"/>
        <end position="23"/>
    </location>
</feature>